<dbReference type="AlphaFoldDB" id="A0A931B3I8"/>
<dbReference type="GO" id="GO:0009307">
    <property type="term" value="P:DNA restriction-modification system"/>
    <property type="evidence" value="ECO:0007669"/>
    <property type="project" value="UniProtKB-KW"/>
</dbReference>
<dbReference type="PRINTS" id="PR00508">
    <property type="entry name" value="S21N4MTFRASE"/>
</dbReference>
<dbReference type="InterPro" id="IPR001091">
    <property type="entry name" value="RM_Methyltransferase"/>
</dbReference>
<dbReference type="Pfam" id="PF01555">
    <property type="entry name" value="N6_N4_Mtase"/>
    <property type="match status" value="1"/>
</dbReference>
<accession>A0A931B3I8</accession>
<keyword evidence="8" id="KW-1185">Reference proteome</keyword>
<dbReference type="PROSITE" id="PS00092">
    <property type="entry name" value="N6_MTASE"/>
    <property type="match status" value="1"/>
</dbReference>
<evidence type="ECO:0000313" key="7">
    <source>
        <dbReference type="EMBL" id="MBF8808587.1"/>
    </source>
</evidence>
<evidence type="ECO:0000313" key="8">
    <source>
        <dbReference type="Proteomes" id="UP000637757"/>
    </source>
</evidence>
<evidence type="ECO:0000259" key="6">
    <source>
        <dbReference type="Pfam" id="PF01555"/>
    </source>
</evidence>
<dbReference type="CDD" id="cd02440">
    <property type="entry name" value="AdoMet_MTases"/>
    <property type="match status" value="1"/>
</dbReference>
<keyword evidence="4" id="KW-0680">Restriction system</keyword>
<dbReference type="PANTHER" id="PTHR13370:SF24">
    <property type="entry name" value="TYPE III RESTRICTION-MODIFICATION ENZYME STYLTI MOD SUBUNIT"/>
    <property type="match status" value="1"/>
</dbReference>
<feature type="domain" description="DNA methylase N-4/N-6" evidence="6">
    <location>
        <begin position="6"/>
        <end position="251"/>
    </location>
</feature>
<reference evidence="7" key="1">
    <citation type="submission" date="2020-09" db="EMBL/GenBank/DDBJ databases">
        <title>Genomic insights into the novelty and pathogenicity of a unique biofilm-forming Enterococcus sp. bacteria (Enterococcus lacertideformus) identified in reptiles.</title>
        <authorList>
            <person name="Agius J.E."/>
            <person name="Phalen D.N."/>
            <person name="Rose K."/>
            <person name="Eden J.-S."/>
        </authorList>
    </citation>
    <scope>NUCLEOTIDE SEQUENCE</scope>
    <source>
        <strain evidence="7">PHRS 0518</strain>
    </source>
</reference>
<evidence type="ECO:0000256" key="3">
    <source>
        <dbReference type="ARBA" id="ARBA00022679"/>
    </source>
</evidence>
<evidence type="ECO:0000256" key="2">
    <source>
        <dbReference type="ARBA" id="ARBA00022603"/>
    </source>
</evidence>
<dbReference type="GO" id="GO:0008170">
    <property type="term" value="F:N-methyltransferase activity"/>
    <property type="evidence" value="ECO:0007669"/>
    <property type="project" value="InterPro"/>
</dbReference>
<dbReference type="InterPro" id="IPR002052">
    <property type="entry name" value="DNA_methylase_N6_adenine_CS"/>
</dbReference>
<gene>
    <name evidence="7" type="ORF">IC227_10310</name>
</gene>
<dbReference type="Gene3D" id="3.40.50.150">
    <property type="entry name" value="Vaccinia Virus protein VP39"/>
    <property type="match status" value="1"/>
</dbReference>
<evidence type="ECO:0000256" key="5">
    <source>
        <dbReference type="RuleBase" id="RU362026"/>
    </source>
</evidence>
<keyword evidence="3" id="KW-0808">Transferase</keyword>
<dbReference type="GO" id="GO:0032259">
    <property type="term" value="P:methylation"/>
    <property type="evidence" value="ECO:0007669"/>
    <property type="project" value="UniProtKB-KW"/>
</dbReference>
<dbReference type="GO" id="GO:0005737">
    <property type="term" value="C:cytoplasm"/>
    <property type="evidence" value="ECO:0007669"/>
    <property type="project" value="TreeGrafter"/>
</dbReference>
<organism evidence="7 8">
    <name type="scientific">Enterococcus lacertideformus</name>
    <dbReference type="NCBI Taxonomy" id="2771493"/>
    <lineage>
        <taxon>Bacteria</taxon>
        <taxon>Bacillati</taxon>
        <taxon>Bacillota</taxon>
        <taxon>Bacilli</taxon>
        <taxon>Lactobacillales</taxon>
        <taxon>Enterococcaceae</taxon>
        <taxon>Enterococcus</taxon>
    </lineage>
</organism>
<protein>
    <recommendedName>
        <fullName evidence="5">Methyltransferase</fullName>
        <ecNumber evidence="5">2.1.1.-</ecNumber>
    </recommendedName>
</protein>
<dbReference type="EMBL" id="JADAKE010000022">
    <property type="protein sequence ID" value="MBF8808587.1"/>
    <property type="molecule type" value="Genomic_DNA"/>
</dbReference>
<evidence type="ECO:0000256" key="1">
    <source>
        <dbReference type="ARBA" id="ARBA00006594"/>
    </source>
</evidence>
<dbReference type="PANTHER" id="PTHR13370">
    <property type="entry name" value="RNA METHYLASE-RELATED"/>
    <property type="match status" value="1"/>
</dbReference>
<dbReference type="Proteomes" id="UP000637757">
    <property type="component" value="Unassembled WGS sequence"/>
</dbReference>
<sequence>MKDDSIDMIYLDPPFFTQKTHQLTSRDNKVFNFEDNWESIRAYIEYISIRVTEMRRVLKGTGTIFLHCDRSASHYLRVMLDEIFGAKNFRSEIIWSYKRWSNSKKGLLNNHQNIYLYSKSKQFKFNTLYKDYSATTNLDQILQERVRTKDNKTVYKLDSSGNPVLGKEKQGVPLGDVWDIPYLNPKAKERVGYPTQKPILLLERIINISTDKDDIVLDPFCGSGTTLVAAKLLGRNYIGIDKSKDAIEITMERLTKPLKTESNLLNLGIEKYKTKTDEELKILKSMDAKVVQRNKAIDGFLSQNFENYPVPIRIQKKGESLDSIIELMRSNKKTRGSKLKIIVRTESEELLDFPDVPEDFLILDDYKYKVNDFISRKKDMEFKNLGENN</sequence>
<dbReference type="InterPro" id="IPR002941">
    <property type="entry name" value="DNA_methylase_N4/N6"/>
</dbReference>
<comment type="caution">
    <text evidence="7">The sequence shown here is derived from an EMBL/GenBank/DDBJ whole genome shotgun (WGS) entry which is preliminary data.</text>
</comment>
<dbReference type="SUPFAM" id="SSF53335">
    <property type="entry name" value="S-adenosyl-L-methionine-dependent methyltransferases"/>
    <property type="match status" value="1"/>
</dbReference>
<dbReference type="InterPro" id="IPR029063">
    <property type="entry name" value="SAM-dependent_MTases_sf"/>
</dbReference>
<comment type="similarity">
    <text evidence="1 5">Belongs to the N(4)/N(6)-methyltransferase family.</text>
</comment>
<evidence type="ECO:0000256" key="4">
    <source>
        <dbReference type="ARBA" id="ARBA00022747"/>
    </source>
</evidence>
<proteinExistence type="inferred from homology"/>
<dbReference type="FunFam" id="3.40.50.150:FF:000347">
    <property type="entry name" value="Methyltransferase"/>
    <property type="match status" value="1"/>
</dbReference>
<dbReference type="EC" id="2.1.1.-" evidence="5"/>
<dbReference type="GO" id="GO:0003677">
    <property type="term" value="F:DNA binding"/>
    <property type="evidence" value="ECO:0007669"/>
    <property type="project" value="InterPro"/>
</dbReference>
<keyword evidence="2" id="KW-0489">Methyltransferase</keyword>
<name>A0A931B3I8_9ENTE</name>